<feature type="domain" description="Rad60/SUMO-like" evidence="2">
    <location>
        <begin position="322"/>
        <end position="384"/>
    </location>
</feature>
<dbReference type="InterPro" id="IPR029071">
    <property type="entry name" value="Ubiquitin-like_domsf"/>
</dbReference>
<dbReference type="EMBL" id="PP542043">
    <property type="protein sequence ID" value="XDO01918.1"/>
    <property type="molecule type" value="Genomic_DNA"/>
</dbReference>
<evidence type="ECO:0000313" key="3">
    <source>
        <dbReference type="EMBL" id="XDO01918.1"/>
    </source>
</evidence>
<dbReference type="Gene3D" id="3.10.20.90">
    <property type="entry name" value="Phosphatidylinositol 3-kinase Catalytic Subunit, Chain A, domain 1"/>
    <property type="match status" value="1"/>
</dbReference>
<name>A0AB39JCW4_9VIRU</name>
<protein>
    <recommendedName>
        <fullName evidence="2">Rad60/SUMO-like domain-containing protein</fullName>
    </recommendedName>
</protein>
<feature type="region of interest" description="Disordered" evidence="1">
    <location>
        <begin position="406"/>
        <end position="453"/>
    </location>
</feature>
<dbReference type="SUPFAM" id="SSF54236">
    <property type="entry name" value="Ubiquitin-like"/>
    <property type="match status" value="1"/>
</dbReference>
<evidence type="ECO:0000256" key="1">
    <source>
        <dbReference type="SAM" id="MobiDB-lite"/>
    </source>
</evidence>
<dbReference type="Pfam" id="PF11976">
    <property type="entry name" value="Rad60-SLD"/>
    <property type="match status" value="1"/>
</dbReference>
<gene>
    <name evidence="3" type="ORF">FloV-SA2_00096</name>
</gene>
<sequence length="453" mass="52708">MPSTKDQVRQIMTRAINEVDAPENIDIVTWNDYKKLSIWRYFEDEVKANIEAFEDEVKKKAFEEMKVFTKNAVIIKLLYKRLEKNYLVPSEECKDKAIEYKDQVLGYSEPDKALEIMKKMMKELIDAIEHACKASEDVKKTLNKIKDDRLTDPPFLPPFEKEKEDLIKLSKNLDLNKPTTTTAQEEVNNYIENAKKQSASARDKLKTQTESFSTMKNKFDLFINTPVYNDPALEEYFVVAFARLKDIINIIKEIYDYTYVASSHLAELYKDMIIPVKVHGPRERIQELLNNKDGIINATGKNGSNAEEAEKIILIFKTDEENMRAVETTMSTGFKDIHDAYISAMKLNTSQISFKFLSDNISINNETTPKSLELEDEDLIDVNIKKLAEEGEQTIRGGQVSKIVIKRSQNKNKNKSKKRPRHQSKQTKHKRKKRYTRQRKNKKKRTRGKSRRS</sequence>
<dbReference type="InterPro" id="IPR022617">
    <property type="entry name" value="Rad60/SUMO-like_dom"/>
</dbReference>
<reference evidence="3" key="1">
    <citation type="submission" date="2024-03" db="EMBL/GenBank/DDBJ databases">
        <title>Eukaryotic viruses encode the ribosomal protein eL40.</title>
        <authorList>
            <person name="Thomy J."/>
            <person name="Schvarcz C.R."/>
            <person name="McBeain K.A."/>
            <person name="Edwards K.F."/>
            <person name="Steward G.F."/>
        </authorList>
    </citation>
    <scope>NUCLEOTIDE SEQUENCE</scope>
    <source>
        <strain evidence="3">FloV-SA2</strain>
    </source>
</reference>
<accession>A0AB39JCW4</accession>
<organism evidence="3">
    <name type="scientific">Florenciella sp. virus SA2</name>
    <dbReference type="NCBI Taxonomy" id="3240092"/>
    <lineage>
        <taxon>Viruses</taxon>
    </lineage>
</organism>
<proteinExistence type="predicted"/>
<dbReference type="CDD" id="cd01763">
    <property type="entry name" value="Ubl_SUMO_like"/>
    <property type="match status" value="1"/>
</dbReference>
<evidence type="ECO:0000259" key="2">
    <source>
        <dbReference type="Pfam" id="PF11976"/>
    </source>
</evidence>